<dbReference type="PANTHER" id="PTHR43265">
    <property type="entry name" value="ESTERASE ESTD"/>
    <property type="match status" value="1"/>
</dbReference>
<dbReference type="Proteomes" id="UP000199702">
    <property type="component" value="Unassembled WGS sequence"/>
</dbReference>
<dbReference type="AlphaFoldDB" id="A0A1H6R483"/>
<name>A0A1H6R483_9FLAO</name>
<dbReference type="Pfam" id="PF12146">
    <property type="entry name" value="Hydrolase_4"/>
    <property type="match status" value="1"/>
</dbReference>
<dbReference type="InterPro" id="IPR022742">
    <property type="entry name" value="Hydrolase_4"/>
</dbReference>
<sequence>MKQTFSIILFICTFLVNAQDIFKYEKEINDTAQYDFEEIDFQNLDEKIKLSGTLIKPRLDFDKIVIIVPGSGKDTRNSHYILAEELLKNNIAVYRFDERGVGKSEGKYSELAKDLSNDLNCAFKDLQKKYSTKKIGVIGHSLGGVATLGIMEKKCNPDFVVFIESPVGKNGAFVLNQIEMNYETSLPQFMREGKTKEEVMAFLEGYFELVRNFNQKPTLEKEVKKYIKEKGFNKRFIALLNDAFLMEMVTVNLEDTIKNTTIKSLYLIGTLDKFINHKEETNTVESFKNSNIETKIFEGLNHYLTDRNGAVGSSLYQMDGEALKFIINWIKS</sequence>
<keyword evidence="3" id="KW-1185">Reference proteome</keyword>
<dbReference type="InterPro" id="IPR029058">
    <property type="entry name" value="AB_hydrolase_fold"/>
</dbReference>
<proteinExistence type="predicted"/>
<dbReference type="InterPro" id="IPR053145">
    <property type="entry name" value="AB_hydrolase_Est10"/>
</dbReference>
<accession>A0A1H6R483</accession>
<gene>
    <name evidence="2" type="ORF">SAMN05660918_0792</name>
</gene>
<dbReference type="RefSeq" id="WP_091308275.1">
    <property type="nucleotide sequence ID" value="NZ_CBCSJU010000001.1"/>
</dbReference>
<dbReference type="STRING" id="402734.SAMN05660918_0792"/>
<evidence type="ECO:0000313" key="3">
    <source>
        <dbReference type="Proteomes" id="UP000199702"/>
    </source>
</evidence>
<reference evidence="3" key="1">
    <citation type="submission" date="2016-10" db="EMBL/GenBank/DDBJ databases">
        <authorList>
            <person name="Varghese N."/>
            <person name="Submissions S."/>
        </authorList>
    </citation>
    <scope>NUCLEOTIDE SEQUENCE [LARGE SCALE GENOMIC DNA]</scope>
    <source>
        <strain evidence="3">DSM 17934</strain>
    </source>
</reference>
<evidence type="ECO:0000259" key="1">
    <source>
        <dbReference type="Pfam" id="PF12146"/>
    </source>
</evidence>
<dbReference type="Gene3D" id="3.40.50.1820">
    <property type="entry name" value="alpha/beta hydrolase"/>
    <property type="match status" value="1"/>
</dbReference>
<dbReference type="OrthoDB" id="9809549at2"/>
<dbReference type="EMBL" id="FNYA01000001">
    <property type="protein sequence ID" value="SEI47327.1"/>
    <property type="molecule type" value="Genomic_DNA"/>
</dbReference>
<feature type="domain" description="Serine aminopeptidase S33" evidence="1">
    <location>
        <begin position="62"/>
        <end position="304"/>
    </location>
</feature>
<dbReference type="GO" id="GO:0052689">
    <property type="term" value="F:carboxylic ester hydrolase activity"/>
    <property type="evidence" value="ECO:0007669"/>
    <property type="project" value="TreeGrafter"/>
</dbReference>
<protein>
    <recommendedName>
        <fullName evidence="1">Serine aminopeptidase S33 domain-containing protein</fullName>
    </recommendedName>
</protein>
<evidence type="ECO:0000313" key="2">
    <source>
        <dbReference type="EMBL" id="SEI47327.1"/>
    </source>
</evidence>
<dbReference type="SUPFAM" id="SSF53474">
    <property type="entry name" value="alpha/beta-Hydrolases"/>
    <property type="match status" value="1"/>
</dbReference>
<dbReference type="PANTHER" id="PTHR43265:SF1">
    <property type="entry name" value="ESTERASE ESTD"/>
    <property type="match status" value="1"/>
</dbReference>
<organism evidence="2 3">
    <name type="scientific">Flavobacterium terrigena</name>
    <dbReference type="NCBI Taxonomy" id="402734"/>
    <lineage>
        <taxon>Bacteria</taxon>
        <taxon>Pseudomonadati</taxon>
        <taxon>Bacteroidota</taxon>
        <taxon>Flavobacteriia</taxon>
        <taxon>Flavobacteriales</taxon>
        <taxon>Flavobacteriaceae</taxon>
        <taxon>Flavobacterium</taxon>
    </lineage>
</organism>